<proteinExistence type="predicted"/>
<comment type="caution">
    <text evidence="3">The sequence shown here is derived from an EMBL/GenBank/DDBJ whole genome shotgun (WGS) entry which is preliminary data.</text>
</comment>
<reference evidence="3" key="1">
    <citation type="submission" date="2013-03" db="EMBL/GenBank/DDBJ databases">
        <authorList>
            <person name="Aslett M."/>
        </authorList>
    </citation>
    <scope>NUCLEOTIDE SEQUENCE [LARGE SCALE GENOMIC DNA]</scope>
    <source>
        <strain evidence="3">ISE/inbred ISE</strain>
    </source>
</reference>
<feature type="region of interest" description="Disordered" evidence="1">
    <location>
        <begin position="262"/>
        <end position="291"/>
    </location>
</feature>
<accession>W6NBA0</accession>
<keyword evidence="2" id="KW-1133">Transmembrane helix</keyword>
<dbReference type="EMBL" id="CAVP010058286">
    <property type="protein sequence ID" value="CDL94366.1"/>
    <property type="molecule type" value="Genomic_DNA"/>
</dbReference>
<feature type="compositionally biased region" description="Basic residues" evidence="1">
    <location>
        <begin position="276"/>
        <end position="291"/>
    </location>
</feature>
<keyword evidence="2" id="KW-0472">Membrane</keyword>
<name>W6NBA0_HAECO</name>
<reference evidence="3" key="2">
    <citation type="submission" date="2013-05" db="EMBL/GenBank/DDBJ databases">
        <title>The genome and transcriptome of Haemonchus contortus: a key model parasite for drug and vaccine discovery.</title>
        <authorList>
            <person name="Laing R."/>
            <person name="Kikuchi T."/>
            <person name="Martinelli A."/>
            <person name="Tsai I.J."/>
            <person name="Beech R.N."/>
            <person name="Redman E."/>
            <person name="Holroyd N."/>
            <person name="Bartley D.J."/>
            <person name="Beasley H."/>
            <person name="Britton C."/>
            <person name="Curran D."/>
            <person name="Devaney E."/>
            <person name="Gilabert A."/>
            <person name="Jackson F."/>
            <person name="Hunt M."/>
            <person name="Johnston S."/>
            <person name="Kryukov I."/>
            <person name="Li K."/>
            <person name="Morrison A.A."/>
            <person name="Reid A.J."/>
            <person name="Sargison N."/>
            <person name="Saunders G."/>
            <person name="Wasmuth J.D."/>
            <person name="Wolstenholme A."/>
            <person name="Berriman M."/>
            <person name="Gilleard J.S."/>
            <person name="Cotton J.A."/>
        </authorList>
    </citation>
    <scope>NUCLEOTIDE SEQUENCE [LARGE SCALE GENOMIC DNA]</scope>
    <source>
        <strain evidence="3">ISE/inbred ISE</strain>
    </source>
</reference>
<feature type="transmembrane region" description="Helical" evidence="2">
    <location>
        <begin position="233"/>
        <end position="258"/>
    </location>
</feature>
<protein>
    <submittedName>
        <fullName evidence="3">Uncharacterized protein</fullName>
    </submittedName>
</protein>
<evidence type="ECO:0000256" key="2">
    <source>
        <dbReference type="SAM" id="Phobius"/>
    </source>
</evidence>
<dbReference type="AlphaFoldDB" id="W6NBA0"/>
<evidence type="ECO:0000256" key="1">
    <source>
        <dbReference type="SAM" id="MobiDB-lite"/>
    </source>
</evidence>
<keyword evidence="2" id="KW-0812">Transmembrane</keyword>
<organism evidence="3">
    <name type="scientific">Haemonchus contortus</name>
    <name type="common">Barber pole worm</name>
    <dbReference type="NCBI Taxonomy" id="6289"/>
    <lineage>
        <taxon>Eukaryota</taxon>
        <taxon>Metazoa</taxon>
        <taxon>Ecdysozoa</taxon>
        <taxon>Nematoda</taxon>
        <taxon>Chromadorea</taxon>
        <taxon>Rhabditida</taxon>
        <taxon>Rhabditina</taxon>
        <taxon>Rhabditomorpha</taxon>
        <taxon>Strongyloidea</taxon>
        <taxon>Trichostrongylidae</taxon>
        <taxon>Haemonchus</taxon>
    </lineage>
</organism>
<sequence>MMPSPLISRRDLLWFSMLATCFTLTGTVYCYTDNFKEKDSLIDTELVWDDKSTDLHKGDHGRPLYIHEKEHRFCTGSYDYKRIAFGNYSLSDISFWYADVDSKLPVFCEIFDSTPSHIPQIISGKDKEMEIGSSKKGRATCYCNTSIICATQRDTFKDYISKAGANEKSLLQKFLKTDSSEAEEELRKFMATSLAIATTGSINSSKHEGSNQEAAANAASDESYNDSRSSPNLLLILGVGAVVVLIIIAIIALVPTLIKYRQKRRKGSTNKEGRRGTGKRKERKRNEGRKK</sequence>
<evidence type="ECO:0000313" key="3">
    <source>
        <dbReference type="EMBL" id="CDL94366.1"/>
    </source>
</evidence>
<gene>
    <name evidence="3" type="ORF">HCOI_00858600</name>
</gene>
<feature type="region of interest" description="Disordered" evidence="1">
    <location>
        <begin position="202"/>
        <end position="225"/>
    </location>
</feature>